<proteinExistence type="inferred from homology"/>
<comment type="caution">
    <text evidence="3">The sequence shown here is derived from an EMBL/GenBank/DDBJ whole genome shotgun (WGS) entry which is preliminary data.</text>
</comment>
<comment type="similarity">
    <text evidence="1">Belongs to the YciI family.</text>
</comment>
<dbReference type="AlphaFoldDB" id="A0A6V7R8U2"/>
<accession>A0A6V7R8U2</accession>
<dbReference type="Pfam" id="PF03795">
    <property type="entry name" value="YCII"/>
    <property type="match status" value="1"/>
</dbReference>
<dbReference type="PANTHER" id="PTHR37828">
    <property type="entry name" value="GSR2449 PROTEIN"/>
    <property type="match status" value="1"/>
</dbReference>
<evidence type="ECO:0000313" key="3">
    <source>
        <dbReference type="EMBL" id="CAD2073917.1"/>
    </source>
</evidence>
<keyword evidence="4" id="KW-1185">Reference proteome</keyword>
<dbReference type="EMBL" id="CAJEWD010000004">
    <property type="protein sequence ID" value="CAD2073917.1"/>
    <property type="molecule type" value="Genomic_DNA"/>
</dbReference>
<reference evidence="3 4" key="1">
    <citation type="submission" date="2020-07" db="EMBL/GenBank/DDBJ databases">
        <authorList>
            <person name="Criscuolo A."/>
        </authorList>
    </citation>
    <scope>NUCLEOTIDE SEQUENCE [LARGE SCALE GENOMIC DNA]</scope>
    <source>
        <strain evidence="3">CIP111649</strain>
    </source>
</reference>
<dbReference type="PANTHER" id="PTHR37828:SF1">
    <property type="entry name" value="YCII-RELATED DOMAIN-CONTAINING PROTEIN"/>
    <property type="match status" value="1"/>
</dbReference>
<dbReference type="Gene3D" id="3.30.70.1060">
    <property type="entry name" value="Dimeric alpha+beta barrel"/>
    <property type="match status" value="1"/>
</dbReference>
<evidence type="ECO:0000259" key="2">
    <source>
        <dbReference type="Pfam" id="PF03795"/>
    </source>
</evidence>
<dbReference type="InterPro" id="IPR005545">
    <property type="entry name" value="YCII"/>
</dbReference>
<dbReference type="SUPFAM" id="SSF54909">
    <property type="entry name" value="Dimeric alpha+beta barrel"/>
    <property type="match status" value="1"/>
</dbReference>
<dbReference type="Proteomes" id="UP000589351">
    <property type="component" value="Unassembled WGS sequence"/>
</dbReference>
<feature type="domain" description="YCII-related" evidence="2">
    <location>
        <begin position="6"/>
        <end position="84"/>
    </location>
</feature>
<evidence type="ECO:0000313" key="4">
    <source>
        <dbReference type="Proteomes" id="UP000589351"/>
    </source>
</evidence>
<protein>
    <submittedName>
        <fullName evidence="3">YciI-like protein</fullName>
    </submittedName>
</protein>
<gene>
    <name evidence="3" type="ORF">JEODO184_00586</name>
</gene>
<organism evidence="3 4">
    <name type="scientific">Jeotgalicoccus meleagridis</name>
    <dbReference type="NCBI Taxonomy" id="2759181"/>
    <lineage>
        <taxon>Bacteria</taxon>
        <taxon>Bacillati</taxon>
        <taxon>Bacillota</taxon>
        <taxon>Bacilli</taxon>
        <taxon>Bacillales</taxon>
        <taxon>Staphylococcaceae</taxon>
        <taxon>Jeotgalicoccus</taxon>
    </lineage>
</organism>
<dbReference type="RefSeq" id="WP_328794776.1">
    <property type="nucleotide sequence ID" value="NZ_CAJEWD010000004.1"/>
</dbReference>
<dbReference type="InterPro" id="IPR011008">
    <property type="entry name" value="Dimeric_a/b-barrel"/>
</dbReference>
<name>A0A6V7R8U2_9STAP</name>
<sequence length="92" mass="10826">MSVKYYAVFLTMKDEELSKQHRPAHLEFLKEERALGNILMNGKFTDGSGGLVIYKASDDDALIELVEKDPYIKLKARNYEFHEWEMESDYQF</sequence>
<evidence type="ECO:0000256" key="1">
    <source>
        <dbReference type="ARBA" id="ARBA00007689"/>
    </source>
</evidence>